<name>A0ABV4MQV3_9VIBR</name>
<comment type="caution">
    <text evidence="1">The sequence shown here is derived from an EMBL/GenBank/DDBJ whole genome shotgun (WGS) entry which is preliminary data.</text>
</comment>
<dbReference type="Proteomes" id="UP001570071">
    <property type="component" value="Unassembled WGS sequence"/>
</dbReference>
<evidence type="ECO:0000313" key="2">
    <source>
        <dbReference type="Proteomes" id="UP001570071"/>
    </source>
</evidence>
<proteinExistence type="predicted"/>
<gene>
    <name evidence="1" type="ORF">AB6D66_00440</name>
</gene>
<dbReference type="EMBL" id="JBFSSG010000001">
    <property type="protein sequence ID" value="MEZ8719512.1"/>
    <property type="molecule type" value="Genomic_DNA"/>
</dbReference>
<protein>
    <submittedName>
        <fullName evidence="1">Uncharacterized protein</fullName>
    </submittedName>
</protein>
<accession>A0ABV4MQV3</accession>
<sequence length="92" mass="9583">MHSHNDAELIAQKILSLYLNKVGAISAAEAQMAINKLVAVATQAVETVVDHEASIDMLDSVKASAQMKHRASAVGLCATSGVVVMPTPPGMQ</sequence>
<keyword evidence="2" id="KW-1185">Reference proteome</keyword>
<evidence type="ECO:0000313" key="1">
    <source>
        <dbReference type="EMBL" id="MEZ8719512.1"/>
    </source>
</evidence>
<dbReference type="RefSeq" id="WP_269337269.1">
    <property type="nucleotide sequence ID" value="NZ_JBFSSG010000001.1"/>
</dbReference>
<organism evidence="1 2">
    <name type="scientific">Vibrio pomeroyi</name>
    <dbReference type="NCBI Taxonomy" id="198832"/>
    <lineage>
        <taxon>Bacteria</taxon>
        <taxon>Pseudomonadati</taxon>
        <taxon>Pseudomonadota</taxon>
        <taxon>Gammaproteobacteria</taxon>
        <taxon>Vibrionales</taxon>
        <taxon>Vibrionaceae</taxon>
        <taxon>Vibrio</taxon>
    </lineage>
</organism>
<reference evidence="1 2" key="1">
    <citation type="journal article" date="2024" name="ISME J.">
        <title>Tailless and filamentous prophages are predominant in marine Vibrio.</title>
        <authorList>
            <person name="Steensen K."/>
            <person name="Seneca J."/>
            <person name="Bartlau N."/>
            <person name="Yu X.A."/>
            <person name="Hussain F.A."/>
            <person name="Polz M.F."/>
        </authorList>
    </citation>
    <scope>NUCLEOTIDE SEQUENCE [LARGE SCALE GENOMIC DNA]</scope>
    <source>
        <strain evidence="1 2">10N.239.312.F12</strain>
    </source>
</reference>